<keyword evidence="5" id="KW-1185">Reference proteome</keyword>
<feature type="region of interest" description="Disordered" evidence="1">
    <location>
        <begin position="255"/>
        <end position="290"/>
    </location>
</feature>
<organism evidence="4 5">
    <name type="scientific">Tripterygium wilfordii</name>
    <name type="common">Thunder God vine</name>
    <dbReference type="NCBI Taxonomy" id="458696"/>
    <lineage>
        <taxon>Eukaryota</taxon>
        <taxon>Viridiplantae</taxon>
        <taxon>Streptophyta</taxon>
        <taxon>Embryophyta</taxon>
        <taxon>Tracheophyta</taxon>
        <taxon>Spermatophyta</taxon>
        <taxon>Magnoliopsida</taxon>
        <taxon>eudicotyledons</taxon>
        <taxon>Gunneridae</taxon>
        <taxon>Pentapetalae</taxon>
        <taxon>rosids</taxon>
        <taxon>fabids</taxon>
        <taxon>Celastrales</taxon>
        <taxon>Celastraceae</taxon>
        <taxon>Tripterygium</taxon>
    </lineage>
</organism>
<evidence type="ECO:0008006" key="6">
    <source>
        <dbReference type="Google" id="ProtNLM"/>
    </source>
</evidence>
<dbReference type="InterPro" id="IPR025486">
    <property type="entry name" value="DUF4378"/>
</dbReference>
<dbReference type="PANTHER" id="PTHR21726">
    <property type="entry name" value="PHOSPHATIDYLINOSITOL N-ACETYLGLUCOSAMINYLTRANSFERASE SUBUNIT P DOWN SYNDROME CRITICAL REGION PROTEIN 5 -RELATED"/>
    <property type="match status" value="1"/>
</dbReference>
<feature type="compositionally biased region" description="Polar residues" evidence="1">
    <location>
        <begin position="62"/>
        <end position="80"/>
    </location>
</feature>
<dbReference type="Pfam" id="PF14309">
    <property type="entry name" value="DUF4378"/>
    <property type="match status" value="1"/>
</dbReference>
<feature type="region of interest" description="Disordered" evidence="1">
    <location>
        <begin position="427"/>
        <end position="448"/>
    </location>
</feature>
<accession>A0A7J7DK52</accession>
<proteinExistence type="predicted"/>
<evidence type="ECO:0000313" key="5">
    <source>
        <dbReference type="Proteomes" id="UP000593562"/>
    </source>
</evidence>
<feature type="domain" description="DUF3741" evidence="3">
    <location>
        <begin position="76"/>
        <end position="105"/>
    </location>
</feature>
<evidence type="ECO:0000313" key="4">
    <source>
        <dbReference type="EMBL" id="KAF5746711.1"/>
    </source>
</evidence>
<evidence type="ECO:0000256" key="1">
    <source>
        <dbReference type="SAM" id="MobiDB-lite"/>
    </source>
</evidence>
<feature type="domain" description="DUF4378" evidence="2">
    <location>
        <begin position="734"/>
        <end position="886"/>
    </location>
</feature>
<evidence type="ECO:0000259" key="3">
    <source>
        <dbReference type="Pfam" id="PF14383"/>
    </source>
</evidence>
<evidence type="ECO:0000259" key="2">
    <source>
        <dbReference type="Pfam" id="PF14309"/>
    </source>
</evidence>
<dbReference type="InterPro" id="IPR032795">
    <property type="entry name" value="DUF3741-assoc"/>
</dbReference>
<dbReference type="AlphaFoldDB" id="A0A7J7DK52"/>
<comment type="caution">
    <text evidence="4">The sequence shown here is derived from an EMBL/GenBank/DDBJ whole genome shotgun (WGS) entry which is preliminary data.</text>
</comment>
<gene>
    <name evidence="4" type="ORF">HS088_TW06G00885</name>
</gene>
<protein>
    <recommendedName>
        <fullName evidence="6">DUF4378 domain-containing protein</fullName>
    </recommendedName>
</protein>
<dbReference type="EMBL" id="JAAARO010000006">
    <property type="protein sequence ID" value="KAF5746711.1"/>
    <property type="molecule type" value="Genomic_DNA"/>
</dbReference>
<feature type="compositionally biased region" description="Polar residues" evidence="1">
    <location>
        <begin position="427"/>
        <end position="439"/>
    </location>
</feature>
<dbReference type="FunCoup" id="A0A7J7DK52">
    <property type="interactions" value="3028"/>
</dbReference>
<name>A0A7J7DK52_TRIWF</name>
<dbReference type="Pfam" id="PF14383">
    <property type="entry name" value="VARLMGL"/>
    <property type="match status" value="1"/>
</dbReference>
<feature type="compositionally biased region" description="Polar residues" evidence="1">
    <location>
        <begin position="345"/>
        <end position="375"/>
    </location>
</feature>
<dbReference type="OrthoDB" id="765769at2759"/>
<dbReference type="PANTHER" id="PTHR21726:SF57">
    <property type="entry name" value="SERINE-RICH ADHESIN FOR PLATELETS-LIKE PROTEIN"/>
    <property type="match status" value="1"/>
</dbReference>
<reference evidence="4 5" key="1">
    <citation type="journal article" date="2020" name="Nat. Commun.">
        <title>Genome of Tripterygium wilfordii and identification of cytochrome P450 involved in triptolide biosynthesis.</title>
        <authorList>
            <person name="Tu L."/>
            <person name="Su P."/>
            <person name="Zhang Z."/>
            <person name="Gao L."/>
            <person name="Wang J."/>
            <person name="Hu T."/>
            <person name="Zhou J."/>
            <person name="Zhang Y."/>
            <person name="Zhao Y."/>
            <person name="Liu Y."/>
            <person name="Song Y."/>
            <person name="Tong Y."/>
            <person name="Lu Y."/>
            <person name="Yang J."/>
            <person name="Xu C."/>
            <person name="Jia M."/>
            <person name="Peters R.J."/>
            <person name="Huang L."/>
            <person name="Gao W."/>
        </authorList>
    </citation>
    <scope>NUCLEOTIDE SEQUENCE [LARGE SCALE GENOMIC DNA]</scope>
    <source>
        <strain evidence="5">cv. XIE 37</strain>
        <tissue evidence="4">Leaf</tissue>
    </source>
</reference>
<feature type="region of interest" description="Disordered" evidence="1">
    <location>
        <begin position="689"/>
        <end position="711"/>
    </location>
</feature>
<dbReference type="InParanoid" id="A0A7J7DK52"/>
<dbReference type="Proteomes" id="UP000593562">
    <property type="component" value="Unassembled WGS sequence"/>
</dbReference>
<feature type="region of interest" description="Disordered" evidence="1">
    <location>
        <begin position="27"/>
        <end position="90"/>
    </location>
</feature>
<feature type="region of interest" description="Disordered" evidence="1">
    <location>
        <begin position="501"/>
        <end position="536"/>
    </location>
</feature>
<sequence length="894" mass="99846">MEVEKKRQKGGLLHLFDWNGKSRKKLFSNNPALPEGTKQGTGIPGNMVKLQSNTIGADDNRASSSNKGSSDFSCASSVTSDEGHGTRGPGIVARLMGLDSMPNSNACEPCATPVFDSHMLRSSQYDKSSSGLRREYHSTDYFNIPNNKLEIFQWNHQESRPHKSLKRPTERFRTEMLPSKSAKSIPITHHKLLSPIRSPGFISTKNEAYIVQAAAKMIESSPRAAGKEKLSSIGPSSVPLRIRVLKQKMEAAHTACKRERSNEPNGVKCMNGQGRGKSHGEPRISTARKVSEHCTSDNVMNKVKSVSLAVQAKVNIQKRDGSNWSSNMKPMNQKEGNGDRPKQPLWSQSGRQRTLHNNTSESRTISVLRHNNQKQNRVSNRDSSRSKSSVSNQRGKRTHSMDNSNRMVNKVVLDPENRLREMNCAVTDSTKELSSSKPKNATRKKCPVNADDHIDNSVSNNVLITKDERYVKCNVAIDGCLNEGADNMKQGMDVVSFTFTSPLSKSRPDPQSSSSVSGNTNRCGLGPLSNDDQSPFQDSIFSSSGLNIIGGDVLSVLLEQKLRELSYRVEESSGSALRNPVPMLNVVRTTREEQNRLLQLSFEKDKPGIRDDSGCYTIDDLKLSVNPKWQQLEESEDHNNCANSSEDGQELDCLLQSPGQSYSEDTNTASGSKYSSFSQAQEAFDWLSVEDSRQEEGNAELSDSASSKPRAHASGFYKVGAFMPVVFKEANEWELDYVRYVLGSTELSLKDFALGKNPKVIDPDHFNQLENQEIEPDENEEEQSKLCRKLLFDCVSECLDLRCSKVNVGSCKAWIKLSTSFQKKKWLIEEVCKEISSWKSMEDLMIEELVDQDMSSYYGRWLDFDIEAFEEGVEIEKGIFTSLLDEVFGELLHF</sequence>
<feature type="region of interest" description="Disordered" evidence="1">
    <location>
        <begin position="317"/>
        <end position="409"/>
    </location>
</feature>